<dbReference type="Pfam" id="PF13520">
    <property type="entry name" value="AA_permease_2"/>
    <property type="match status" value="1"/>
</dbReference>
<dbReference type="RefSeq" id="WP_221858729.1">
    <property type="nucleotide sequence ID" value="NZ_JAIKTU010000002.1"/>
</dbReference>
<keyword evidence="4 7" id="KW-0812">Transmembrane</keyword>
<comment type="subcellular location">
    <subcellularLocation>
        <location evidence="1">Cell membrane</location>
        <topology evidence="1">Multi-pass membrane protein</topology>
    </subcellularLocation>
</comment>
<keyword evidence="6 7" id="KW-0472">Membrane</keyword>
<feature type="transmembrane region" description="Helical" evidence="7">
    <location>
        <begin position="173"/>
        <end position="198"/>
    </location>
</feature>
<reference evidence="8 9" key="1">
    <citation type="journal article" date="2021" name="Cell Host Microbe">
        <title>in vivo commensal control of Clostridioides difficile virulence.</title>
        <authorList>
            <person name="Girinathan B.P."/>
            <person name="Dibenedetto N."/>
            <person name="Worley J.N."/>
            <person name="Peltier J."/>
            <person name="Arrieta-Ortiz M.L."/>
            <person name="Rupa Christinal Immanuel S."/>
            <person name="Lavin R."/>
            <person name="Delaney M.L."/>
            <person name="Cummins C."/>
            <person name="Hoffmann M."/>
            <person name="Luo Y."/>
            <person name="Gonzalez-Escalona N."/>
            <person name="Allard M."/>
            <person name="Onderdonk A.B."/>
            <person name="Gerber G.K."/>
            <person name="Sonenshein A.L."/>
            <person name="Baliga N."/>
            <person name="Dupuy B."/>
            <person name="Bry L."/>
        </authorList>
    </citation>
    <scope>NUCLEOTIDE SEQUENCE [LARGE SCALE GENOMIC DNA]</scope>
    <source>
        <strain evidence="8 9">DSM 599</strain>
    </source>
</reference>
<feature type="transmembrane region" description="Helical" evidence="7">
    <location>
        <begin position="218"/>
        <end position="239"/>
    </location>
</feature>
<feature type="transmembrane region" description="Helical" evidence="7">
    <location>
        <begin position="411"/>
        <end position="429"/>
    </location>
</feature>
<dbReference type="PANTHER" id="PTHR42770">
    <property type="entry name" value="AMINO ACID TRANSPORTER-RELATED"/>
    <property type="match status" value="1"/>
</dbReference>
<dbReference type="InterPro" id="IPR002293">
    <property type="entry name" value="AA/rel_permease1"/>
</dbReference>
<feature type="transmembrane region" description="Helical" evidence="7">
    <location>
        <begin position="328"/>
        <end position="349"/>
    </location>
</feature>
<name>A0ABS7KTU0_CLOSR</name>
<evidence type="ECO:0000313" key="9">
    <source>
        <dbReference type="Proteomes" id="UP001299068"/>
    </source>
</evidence>
<gene>
    <name evidence="8" type="primary">yjeM</name>
    <name evidence="8" type="ORF">K5V21_02040</name>
</gene>
<evidence type="ECO:0000256" key="6">
    <source>
        <dbReference type="ARBA" id="ARBA00023136"/>
    </source>
</evidence>
<keyword evidence="9" id="KW-1185">Reference proteome</keyword>
<dbReference type="NCBIfam" id="NF011775">
    <property type="entry name" value="PRK15238.1"/>
    <property type="match status" value="1"/>
</dbReference>
<proteinExistence type="predicted"/>
<feature type="transmembrane region" description="Helical" evidence="7">
    <location>
        <begin position="450"/>
        <end position="469"/>
    </location>
</feature>
<accession>A0ABS7KTU0</accession>
<keyword evidence="5 7" id="KW-1133">Transmembrane helix</keyword>
<feature type="transmembrane region" description="Helical" evidence="7">
    <location>
        <begin position="380"/>
        <end position="405"/>
    </location>
</feature>
<dbReference type="PANTHER" id="PTHR42770:SF15">
    <property type="entry name" value="GLUTAMATE_GAMMA-AMINOBUTYRATE ANTIPORTER-RELATED"/>
    <property type="match status" value="1"/>
</dbReference>
<feature type="transmembrane region" description="Helical" evidence="7">
    <location>
        <begin position="143"/>
        <end position="161"/>
    </location>
</feature>
<comment type="caution">
    <text evidence="8">The sequence shown here is derived from an EMBL/GenBank/DDBJ whole genome shotgun (WGS) entry which is preliminary data.</text>
</comment>
<organism evidence="8 9">
    <name type="scientific">Clostridium sardiniense</name>
    <name type="common">Clostridium absonum</name>
    <dbReference type="NCBI Taxonomy" id="29369"/>
    <lineage>
        <taxon>Bacteria</taxon>
        <taxon>Bacillati</taxon>
        <taxon>Bacillota</taxon>
        <taxon>Clostridia</taxon>
        <taxon>Eubacteriales</taxon>
        <taxon>Clostridiaceae</taxon>
        <taxon>Clostridium</taxon>
    </lineage>
</organism>
<dbReference type="Gene3D" id="1.20.1740.10">
    <property type="entry name" value="Amino acid/polyamine transporter I"/>
    <property type="match status" value="1"/>
</dbReference>
<feature type="transmembrane region" description="Helical" evidence="7">
    <location>
        <begin position="101"/>
        <end position="123"/>
    </location>
</feature>
<evidence type="ECO:0000256" key="5">
    <source>
        <dbReference type="ARBA" id="ARBA00022989"/>
    </source>
</evidence>
<feature type="transmembrane region" description="Helical" evidence="7">
    <location>
        <begin position="20"/>
        <end position="44"/>
    </location>
</feature>
<protein>
    <submittedName>
        <fullName evidence="8">Glutamate/gamma-aminobutyrate family transporter YjeM</fullName>
    </submittedName>
</protein>
<dbReference type="PIRSF" id="PIRSF006060">
    <property type="entry name" value="AA_transporter"/>
    <property type="match status" value="1"/>
</dbReference>
<evidence type="ECO:0000256" key="2">
    <source>
        <dbReference type="ARBA" id="ARBA00022448"/>
    </source>
</evidence>
<evidence type="ECO:0000256" key="1">
    <source>
        <dbReference type="ARBA" id="ARBA00004651"/>
    </source>
</evidence>
<dbReference type="InterPro" id="IPR050367">
    <property type="entry name" value="APC_superfamily"/>
</dbReference>
<feature type="transmembrane region" description="Helical" evidence="7">
    <location>
        <begin position="50"/>
        <end position="70"/>
    </location>
</feature>
<keyword evidence="3" id="KW-1003">Cell membrane</keyword>
<sequence length="531" mass="59417">MSKTKEKNLELNDDKSKYSISFWSFVSIIFLTVYGLANSLQVYYQMGYAAITYFIIAAIFFFIPYSFIVAEMSSAFKNKSGGIFSWMCESVGEKFALIGTFIWYGGFVILWFAASRICIYFSVAIYGSDTTSTWHLFGLNSPQTLAIVGAIYMIVVAFIATRGLKKLTFLSNISIVTVILSHIFILGGGLIVFVLQGFKFQQGFDFTNIQSYFYSPNSSYSSFLPALAFLVFSIFTFAGMENSGGLVDKVHNAKKNVPKAIILSTIVITVLYISSVLVLGMVCNWDDTFGSGKVNLANFSVYIYQQEFYRLGVLLGLNHSNSILLGEWINRIMTILTIIGLTSVPLRIYTPIKHMFEGLPKGMLPDKLLKDNKYGMPQNAIILQTIIIVFFVLLLGFGGGSVSAIFNKMTLMTFVSGTVPLSFIIFSYIKFKKNDNIIKEYQFFSKKPGIIMGSICFVVVTFTNIFSIIEPALEGNIQNSIWVGGGPILFGLIATLLYKRFKAHSKSKIEVNINSNDNMETEDFEVFNNEF</sequence>
<evidence type="ECO:0000256" key="3">
    <source>
        <dbReference type="ARBA" id="ARBA00022475"/>
    </source>
</evidence>
<evidence type="ECO:0000313" key="8">
    <source>
        <dbReference type="EMBL" id="MBY0754226.1"/>
    </source>
</evidence>
<evidence type="ECO:0000256" key="7">
    <source>
        <dbReference type="SAM" id="Phobius"/>
    </source>
</evidence>
<feature type="transmembrane region" description="Helical" evidence="7">
    <location>
        <begin position="260"/>
        <end position="282"/>
    </location>
</feature>
<evidence type="ECO:0000256" key="4">
    <source>
        <dbReference type="ARBA" id="ARBA00022692"/>
    </source>
</evidence>
<keyword evidence="2" id="KW-0813">Transport</keyword>
<feature type="transmembrane region" description="Helical" evidence="7">
    <location>
        <begin position="481"/>
        <end position="498"/>
    </location>
</feature>
<dbReference type="Proteomes" id="UP001299068">
    <property type="component" value="Unassembled WGS sequence"/>
</dbReference>
<dbReference type="EMBL" id="JAIKTU010000002">
    <property type="protein sequence ID" value="MBY0754226.1"/>
    <property type="molecule type" value="Genomic_DNA"/>
</dbReference>